<keyword evidence="10" id="KW-1185">Reference proteome</keyword>
<keyword evidence="5" id="KW-0560">Oxidoreductase</keyword>
<dbReference type="PRINTS" id="PR00385">
    <property type="entry name" value="P450"/>
</dbReference>
<evidence type="ECO:0000256" key="6">
    <source>
        <dbReference type="ARBA" id="ARBA00023004"/>
    </source>
</evidence>
<name>A0A8H4NP57_9HYPO</name>
<evidence type="ECO:0008006" key="11">
    <source>
        <dbReference type="Google" id="ProtNLM"/>
    </source>
</evidence>
<dbReference type="PRINTS" id="PR00463">
    <property type="entry name" value="EP450I"/>
</dbReference>
<dbReference type="Pfam" id="PF00067">
    <property type="entry name" value="p450"/>
    <property type="match status" value="1"/>
</dbReference>
<evidence type="ECO:0000256" key="5">
    <source>
        <dbReference type="ARBA" id="ARBA00023002"/>
    </source>
</evidence>
<dbReference type="InterPro" id="IPR050364">
    <property type="entry name" value="Cytochrome_P450_fung"/>
</dbReference>
<dbReference type="GO" id="GO:0004497">
    <property type="term" value="F:monooxygenase activity"/>
    <property type="evidence" value="ECO:0007669"/>
    <property type="project" value="UniProtKB-KW"/>
</dbReference>
<evidence type="ECO:0000256" key="3">
    <source>
        <dbReference type="ARBA" id="ARBA00022617"/>
    </source>
</evidence>
<dbReference type="Proteomes" id="UP000605986">
    <property type="component" value="Unassembled WGS sequence"/>
</dbReference>
<proteinExistence type="inferred from homology"/>
<dbReference type="Gene3D" id="1.10.630.10">
    <property type="entry name" value="Cytochrome P450"/>
    <property type="match status" value="1"/>
</dbReference>
<dbReference type="PANTHER" id="PTHR46300:SF7">
    <property type="entry name" value="P450, PUTATIVE (EUROFUNG)-RELATED"/>
    <property type="match status" value="1"/>
</dbReference>
<evidence type="ECO:0000256" key="2">
    <source>
        <dbReference type="ARBA" id="ARBA00010617"/>
    </source>
</evidence>
<evidence type="ECO:0000313" key="9">
    <source>
        <dbReference type="EMBL" id="KAF4445769.1"/>
    </source>
</evidence>
<keyword evidence="6 8" id="KW-0408">Iron</keyword>
<keyword evidence="4 8" id="KW-0479">Metal-binding</keyword>
<dbReference type="GO" id="GO:0020037">
    <property type="term" value="F:heme binding"/>
    <property type="evidence" value="ECO:0007669"/>
    <property type="project" value="InterPro"/>
</dbReference>
<comment type="cofactor">
    <cofactor evidence="1 8">
        <name>heme</name>
        <dbReference type="ChEBI" id="CHEBI:30413"/>
    </cofactor>
</comment>
<accession>A0A8H4NP57</accession>
<dbReference type="GO" id="GO:0016705">
    <property type="term" value="F:oxidoreductase activity, acting on paired donors, with incorporation or reduction of molecular oxygen"/>
    <property type="evidence" value="ECO:0007669"/>
    <property type="project" value="InterPro"/>
</dbReference>
<dbReference type="EMBL" id="JAADJG010000499">
    <property type="protein sequence ID" value="KAF4445769.1"/>
    <property type="molecule type" value="Genomic_DNA"/>
</dbReference>
<dbReference type="InterPro" id="IPR036396">
    <property type="entry name" value="Cyt_P450_sf"/>
</dbReference>
<keyword evidence="3 8" id="KW-0349">Heme</keyword>
<dbReference type="CDD" id="cd11065">
    <property type="entry name" value="CYP64-like"/>
    <property type="match status" value="1"/>
</dbReference>
<dbReference type="PANTHER" id="PTHR46300">
    <property type="entry name" value="P450, PUTATIVE (EUROFUNG)-RELATED-RELATED"/>
    <property type="match status" value="1"/>
</dbReference>
<dbReference type="AlphaFoldDB" id="A0A8H4NP57"/>
<comment type="caution">
    <text evidence="9">The sequence shown here is derived from an EMBL/GenBank/DDBJ whole genome shotgun (WGS) entry which is preliminary data.</text>
</comment>
<keyword evidence="7" id="KW-0503">Monooxygenase</keyword>
<organism evidence="9 10">
    <name type="scientific">Fusarium austroafricanum</name>
    <dbReference type="NCBI Taxonomy" id="2364996"/>
    <lineage>
        <taxon>Eukaryota</taxon>
        <taxon>Fungi</taxon>
        <taxon>Dikarya</taxon>
        <taxon>Ascomycota</taxon>
        <taxon>Pezizomycotina</taxon>
        <taxon>Sordariomycetes</taxon>
        <taxon>Hypocreomycetidae</taxon>
        <taxon>Hypocreales</taxon>
        <taxon>Nectriaceae</taxon>
        <taxon>Fusarium</taxon>
        <taxon>Fusarium concolor species complex</taxon>
    </lineage>
</organism>
<evidence type="ECO:0000256" key="7">
    <source>
        <dbReference type="ARBA" id="ARBA00023033"/>
    </source>
</evidence>
<protein>
    <recommendedName>
        <fullName evidence="11">O-methylsterigmatocystin oxidoreductase</fullName>
    </recommendedName>
</protein>
<evidence type="ECO:0000256" key="4">
    <source>
        <dbReference type="ARBA" id="ARBA00022723"/>
    </source>
</evidence>
<dbReference type="OrthoDB" id="2789670at2759"/>
<dbReference type="InterPro" id="IPR002401">
    <property type="entry name" value="Cyt_P450_E_grp-I"/>
</dbReference>
<evidence type="ECO:0000256" key="8">
    <source>
        <dbReference type="PIRSR" id="PIRSR602401-1"/>
    </source>
</evidence>
<feature type="binding site" description="axial binding residue" evidence="8">
    <location>
        <position position="436"/>
    </location>
    <ligand>
        <name>heme</name>
        <dbReference type="ChEBI" id="CHEBI:30413"/>
    </ligand>
    <ligandPart>
        <name>Fe</name>
        <dbReference type="ChEBI" id="CHEBI:18248"/>
    </ligandPart>
</feature>
<dbReference type="InterPro" id="IPR001128">
    <property type="entry name" value="Cyt_P450"/>
</dbReference>
<comment type="similarity">
    <text evidence="2">Belongs to the cytochrome P450 family.</text>
</comment>
<gene>
    <name evidence="9" type="ORF">F53441_10518</name>
</gene>
<evidence type="ECO:0000313" key="10">
    <source>
        <dbReference type="Proteomes" id="UP000605986"/>
    </source>
</evidence>
<dbReference type="SUPFAM" id="SSF48264">
    <property type="entry name" value="Cytochrome P450"/>
    <property type="match status" value="1"/>
</dbReference>
<evidence type="ECO:0000256" key="1">
    <source>
        <dbReference type="ARBA" id="ARBA00001971"/>
    </source>
</evidence>
<dbReference type="GO" id="GO:0005506">
    <property type="term" value="F:iron ion binding"/>
    <property type="evidence" value="ECO:0007669"/>
    <property type="project" value="InterPro"/>
</dbReference>
<reference evidence="9" key="1">
    <citation type="submission" date="2020-01" db="EMBL/GenBank/DDBJ databases">
        <title>Identification and distribution of gene clusters putatively required for synthesis of sphingolipid metabolism inhibitors in phylogenetically diverse species of the filamentous fungus Fusarium.</title>
        <authorList>
            <person name="Kim H.-S."/>
            <person name="Busman M."/>
            <person name="Brown D.W."/>
            <person name="Divon H."/>
            <person name="Uhlig S."/>
            <person name="Proctor R.H."/>
        </authorList>
    </citation>
    <scope>NUCLEOTIDE SEQUENCE</scope>
    <source>
        <strain evidence="9">NRRL 53441</strain>
    </source>
</reference>
<sequence>MEPFTPLVVYGATAILVYVCVTKAFCKRIPLPPGPHGLPFIGNVLDLPKAKEFEALHWAKHKELYGNISSVTVFGQTLVIINDAKLAQIILNDRSVRHSSRSKMNFAGEMVGWDKTLSFLPYNDQLRRYQRKSNLCLKSKTSIKSNHLIQEAEAGHFLVHLLRDPDRLVEHIQKQAGSVILKVVYGYTAEQFKPDPLITMVRKVVDEFGIAAKPGAFMVDLIPMLRYIPDWCPGAGFKAIAKEWRSNLECSVEDPAAFVEHQMAKGNDNVSFLSQLMQDTNSTAGESSENKWLAASLYAAGADTTVSAITTFFLAMALYPGAQKKAQHEIDEVIGSSRLPTLSDRANLPYVNAVVKEVLRWHPVGPMCLPHTTSQEDTINGYLIPKGAMILPNIWQICHDPSLYQDPMTFKPERFLGSEPETDPGRFVFGFGRRICPAQAMSDKTLFFNMAQTLTVFSIEVKAGTVSSKAEFTSGVVSHPKPFQTEITPRSLEHRKLIESIETIHPWEESDANILSNL</sequence>